<evidence type="ECO:0000256" key="4">
    <source>
        <dbReference type="ARBA" id="ARBA00023240"/>
    </source>
</evidence>
<dbReference type="Pfam" id="PF00089">
    <property type="entry name" value="Trypsin"/>
    <property type="match status" value="1"/>
</dbReference>
<evidence type="ECO:0000259" key="7">
    <source>
        <dbReference type="PROSITE" id="PS50240"/>
    </source>
</evidence>
<evidence type="ECO:0000256" key="3">
    <source>
        <dbReference type="ARBA" id="ARBA00023157"/>
    </source>
</evidence>
<dbReference type="SUPFAM" id="SSF50494">
    <property type="entry name" value="Trypsin-like serine proteases"/>
    <property type="match status" value="1"/>
</dbReference>
<evidence type="ECO:0000313" key="9">
    <source>
        <dbReference type="Proteomes" id="UP001152562"/>
    </source>
</evidence>
<comment type="function">
    <text evidence="5">Fibrinolytic activity; shows preferential cleavage of Arg-Gly bonds in all three fibrinogen chains. Contact with the caterpillars causes severe bleeding, due the anticoagulant effect of the protein.</text>
</comment>
<gene>
    <name evidence="8" type="ORF">PIBRA_LOCUS8678</name>
</gene>
<sequence length="529" mass="60950">MESRIHYLKTNKKIFLHFFVINKRHFKHKPAHHNTLTQHQQIISIRYWPDVYNYINANITIKRIPTITELNVTYYEETTDDATTEYILDTTIEESTDYFSLEDVEMKRDKRRVEIEVDYVQLPKMGVVDYFFEFEATTIEMLDLVDEDKLTTNMDIDSESLKESFIMDEIKGVTDLDLEYHSFNKSNRTAIFVKSFIVDDSNLNLDYDEEAININNIVYNIKDHLTTEKKYIFDDSLEKERKSFDPTFEIDNIIDIDYDNEDNSTDYPIIDYIDLYKDTTNEYVTSTESHVVNTISHEATLIDNSNETKTYYNDSCPLGTTDDVTSVFSWIAAIFVKNGTNQFQYDCDGALLSTNIIVTAARCVNLTRAEDIVVILGKASLQNMKENEKILKISEVIVHENYTSSTNDIAVLKTEEVVDTTETILFACLSDGQEFTDAATTGWAVSGELTAIHFDKDKSQQCSAEDVCAVYGNDITVCPSFGGVYAVKQGGWYLHGIRTEIEPFHQSLCLNKPLHYTPLNLYTDWIYNL</sequence>
<keyword evidence="4" id="KW-1199">Hemostasis impairing toxin</keyword>
<evidence type="ECO:0000256" key="2">
    <source>
        <dbReference type="ARBA" id="ARBA00022656"/>
    </source>
</evidence>
<dbReference type="Gene3D" id="2.40.10.10">
    <property type="entry name" value="Trypsin-like serine proteases"/>
    <property type="match status" value="1"/>
</dbReference>
<dbReference type="EMBL" id="CALOZG010000027">
    <property type="protein sequence ID" value="CAH4032268.1"/>
    <property type="molecule type" value="Genomic_DNA"/>
</dbReference>
<keyword evidence="3" id="KW-1015">Disulfide bond</keyword>
<name>A0A9P0TLS0_PIEBR</name>
<dbReference type="PROSITE" id="PS50240">
    <property type="entry name" value="TRYPSIN_DOM"/>
    <property type="match status" value="1"/>
</dbReference>
<dbReference type="GO" id="GO:0006508">
    <property type="term" value="P:proteolysis"/>
    <property type="evidence" value="ECO:0007669"/>
    <property type="project" value="InterPro"/>
</dbReference>
<dbReference type="FunFam" id="2.40.10.10:FF:000068">
    <property type="entry name" value="transmembrane protease serine 2"/>
    <property type="match status" value="1"/>
</dbReference>
<dbReference type="GO" id="GO:0005576">
    <property type="term" value="C:extracellular region"/>
    <property type="evidence" value="ECO:0007669"/>
    <property type="project" value="UniProtKB-SubCell"/>
</dbReference>
<keyword evidence="2" id="KW-0800">Toxin</keyword>
<accession>A0A9P0TLS0</accession>
<dbReference type="InterPro" id="IPR051333">
    <property type="entry name" value="CLIP_Serine_Protease"/>
</dbReference>
<dbReference type="PANTHER" id="PTHR24260:SF132">
    <property type="entry name" value="PEPTIDASE S1 DOMAIN-CONTAINING PROTEIN"/>
    <property type="match status" value="1"/>
</dbReference>
<dbReference type="AlphaFoldDB" id="A0A9P0TLS0"/>
<proteinExistence type="predicted"/>
<dbReference type="SMART" id="SM00020">
    <property type="entry name" value="Tryp_SPc"/>
    <property type="match status" value="1"/>
</dbReference>
<comment type="subcellular location">
    <subcellularLocation>
        <location evidence="1">Secreted</location>
        <location evidence="1">Extracellular space</location>
    </subcellularLocation>
</comment>
<evidence type="ECO:0000313" key="8">
    <source>
        <dbReference type="EMBL" id="CAH4032268.1"/>
    </source>
</evidence>
<protein>
    <recommendedName>
        <fullName evidence="7">Peptidase S1 domain-containing protein</fullName>
    </recommendedName>
</protein>
<reference evidence="8" key="1">
    <citation type="submission" date="2022-05" db="EMBL/GenBank/DDBJ databases">
        <authorList>
            <person name="Okamura Y."/>
        </authorList>
    </citation>
    <scope>NUCLEOTIDE SEQUENCE</scope>
</reference>
<dbReference type="Proteomes" id="UP001152562">
    <property type="component" value="Unassembled WGS sequence"/>
</dbReference>
<comment type="caution">
    <text evidence="8">The sequence shown here is derived from an EMBL/GenBank/DDBJ whole genome shotgun (WGS) entry which is preliminary data.</text>
</comment>
<feature type="domain" description="Peptidase S1" evidence="7">
    <location>
        <begin position="317"/>
        <end position="529"/>
    </location>
</feature>
<dbReference type="InterPro" id="IPR043504">
    <property type="entry name" value="Peptidase_S1_PA_chymotrypsin"/>
</dbReference>
<dbReference type="GO" id="GO:0004252">
    <property type="term" value="F:serine-type endopeptidase activity"/>
    <property type="evidence" value="ECO:0007669"/>
    <property type="project" value="InterPro"/>
</dbReference>
<dbReference type="PANTHER" id="PTHR24260">
    <property type="match status" value="1"/>
</dbReference>
<organism evidence="8 9">
    <name type="scientific">Pieris brassicae</name>
    <name type="common">White butterfly</name>
    <name type="synonym">Large white butterfly</name>
    <dbReference type="NCBI Taxonomy" id="7116"/>
    <lineage>
        <taxon>Eukaryota</taxon>
        <taxon>Metazoa</taxon>
        <taxon>Ecdysozoa</taxon>
        <taxon>Arthropoda</taxon>
        <taxon>Hexapoda</taxon>
        <taxon>Insecta</taxon>
        <taxon>Pterygota</taxon>
        <taxon>Neoptera</taxon>
        <taxon>Endopterygota</taxon>
        <taxon>Lepidoptera</taxon>
        <taxon>Glossata</taxon>
        <taxon>Ditrysia</taxon>
        <taxon>Papilionoidea</taxon>
        <taxon>Pieridae</taxon>
        <taxon>Pierinae</taxon>
        <taxon>Pieris</taxon>
    </lineage>
</organism>
<keyword evidence="6" id="KW-1205">Fibrinolytic toxin</keyword>
<dbReference type="InterPro" id="IPR009003">
    <property type="entry name" value="Peptidase_S1_PA"/>
</dbReference>
<evidence type="ECO:0000256" key="5">
    <source>
        <dbReference type="ARBA" id="ARBA00055534"/>
    </source>
</evidence>
<evidence type="ECO:0000256" key="1">
    <source>
        <dbReference type="ARBA" id="ARBA00004239"/>
    </source>
</evidence>
<dbReference type="InterPro" id="IPR001254">
    <property type="entry name" value="Trypsin_dom"/>
</dbReference>
<dbReference type="GO" id="GO:0090729">
    <property type="term" value="F:toxin activity"/>
    <property type="evidence" value="ECO:0007669"/>
    <property type="project" value="UniProtKB-KW"/>
</dbReference>
<keyword evidence="9" id="KW-1185">Reference proteome</keyword>
<evidence type="ECO:0000256" key="6">
    <source>
        <dbReference type="ARBA" id="ARBA00084094"/>
    </source>
</evidence>